<accession>A0A1F5NK89</accession>
<dbReference type="GO" id="GO:0016757">
    <property type="term" value="F:glycosyltransferase activity"/>
    <property type="evidence" value="ECO:0007669"/>
    <property type="project" value="InterPro"/>
</dbReference>
<dbReference type="InterPro" id="IPR001296">
    <property type="entry name" value="Glyco_trans_1"/>
</dbReference>
<feature type="domain" description="Glycosyl transferase family 1" evidence="1">
    <location>
        <begin position="255"/>
        <end position="344"/>
    </location>
</feature>
<protein>
    <recommendedName>
        <fullName evidence="5">Glycosyltransferase subfamily 4-like N-terminal domain-containing protein</fullName>
    </recommendedName>
</protein>
<feature type="domain" description="Glycosyl transferase family 1" evidence="1">
    <location>
        <begin position="206"/>
        <end position="254"/>
    </location>
</feature>
<evidence type="ECO:0000259" key="1">
    <source>
        <dbReference type="Pfam" id="PF00534"/>
    </source>
</evidence>
<dbReference type="InterPro" id="IPR050194">
    <property type="entry name" value="Glycosyltransferase_grp1"/>
</dbReference>
<dbReference type="Pfam" id="PF00534">
    <property type="entry name" value="Glycos_transf_1"/>
    <property type="match status" value="2"/>
</dbReference>
<evidence type="ECO:0000313" key="3">
    <source>
        <dbReference type="EMBL" id="OGE78107.1"/>
    </source>
</evidence>
<evidence type="ECO:0000313" key="4">
    <source>
        <dbReference type="Proteomes" id="UP000176864"/>
    </source>
</evidence>
<dbReference type="Pfam" id="PF13439">
    <property type="entry name" value="Glyco_transf_4"/>
    <property type="match status" value="1"/>
</dbReference>
<dbReference type="Gene3D" id="3.40.50.2000">
    <property type="entry name" value="Glycogen Phosphorylase B"/>
    <property type="match status" value="4"/>
</dbReference>
<evidence type="ECO:0008006" key="5">
    <source>
        <dbReference type="Google" id="ProtNLM"/>
    </source>
</evidence>
<comment type="caution">
    <text evidence="3">The sequence shown here is derived from an EMBL/GenBank/DDBJ whole genome shotgun (WGS) entry which is preliminary data.</text>
</comment>
<dbReference type="AlphaFoldDB" id="A0A1F5NK89"/>
<feature type="domain" description="Glycosyltransferase subfamily 4-like N-terminal" evidence="2">
    <location>
        <begin position="14"/>
        <end position="197"/>
    </location>
</feature>
<dbReference type="PANTHER" id="PTHR45947:SF3">
    <property type="entry name" value="SULFOQUINOVOSYL TRANSFERASE SQD2"/>
    <property type="match status" value="1"/>
</dbReference>
<dbReference type="InterPro" id="IPR028098">
    <property type="entry name" value="Glyco_trans_4-like_N"/>
</dbReference>
<evidence type="ECO:0000259" key="2">
    <source>
        <dbReference type="Pfam" id="PF13439"/>
    </source>
</evidence>
<dbReference type="SUPFAM" id="SSF53756">
    <property type="entry name" value="UDP-Glycosyltransferase/glycogen phosphorylase"/>
    <property type="match status" value="1"/>
</dbReference>
<name>A0A1F5NK89_9BACT</name>
<dbReference type="CDD" id="cd03801">
    <property type="entry name" value="GT4_PimA-like"/>
    <property type="match status" value="1"/>
</dbReference>
<reference evidence="3 4" key="1">
    <citation type="journal article" date="2016" name="Nat. Commun.">
        <title>Thousands of microbial genomes shed light on interconnected biogeochemical processes in an aquifer system.</title>
        <authorList>
            <person name="Anantharaman K."/>
            <person name="Brown C.T."/>
            <person name="Hug L.A."/>
            <person name="Sharon I."/>
            <person name="Castelle C.J."/>
            <person name="Probst A.J."/>
            <person name="Thomas B.C."/>
            <person name="Singh A."/>
            <person name="Wilkins M.J."/>
            <person name="Karaoz U."/>
            <person name="Brodie E.L."/>
            <person name="Williams K.H."/>
            <person name="Hubbard S.S."/>
            <person name="Banfield J.F."/>
        </authorList>
    </citation>
    <scope>NUCLEOTIDE SEQUENCE [LARGE SCALE GENOMIC DNA]</scope>
</reference>
<organism evidence="3 4">
    <name type="scientific">Candidatus Doudnabacteria bacterium RIFCSPHIGHO2_01_FULL_46_14</name>
    <dbReference type="NCBI Taxonomy" id="1817824"/>
    <lineage>
        <taxon>Bacteria</taxon>
        <taxon>Candidatus Doudnaibacteriota</taxon>
    </lineage>
</organism>
<dbReference type="PANTHER" id="PTHR45947">
    <property type="entry name" value="SULFOQUINOVOSYL TRANSFERASE SQD2"/>
    <property type="match status" value="1"/>
</dbReference>
<dbReference type="Proteomes" id="UP000176864">
    <property type="component" value="Unassembled WGS sequence"/>
</dbReference>
<proteinExistence type="predicted"/>
<dbReference type="EMBL" id="MFEK01000014">
    <property type="protein sequence ID" value="OGE78107.1"/>
    <property type="molecule type" value="Genomic_DNA"/>
</dbReference>
<dbReference type="STRING" id="1817824.A2751_03010"/>
<gene>
    <name evidence="3" type="ORF">A2751_03010</name>
</gene>
<sequence>MKILICTGIFPPDVGGPATYSKILAEELVKHGHAVKVITYAGRIYPPSLERRGTLGEADFELIRIQRSRFKPLHYFRFYRTVLKHGRDVDVIYAQGPVSEGYPACLAAKKLNKPLAVKITGDYSWEQAMGRGLTDELIDAFQNLSFYPPRIQRMRRIQKLVCDYANIIITPSEYLKKVVSGWGVDPGKIRVIYNSVEMPESIITNQESRQKLGIPKDKFLIVSSGRNVPWKGFELLKEVMAELQKDHPEMMLKILHDAPRGLLHEYIRAADLYVLNTGYEGLSNTLVEVLRHRIPVITTNVGGNPEIIRDGENGLLVEYNNIEQLKDAILRLYSDKELRNKLRNSSGLEKFDLAQMISKTEEVLKQCAS</sequence>